<evidence type="ECO:0000256" key="2">
    <source>
        <dbReference type="ARBA" id="ARBA00022676"/>
    </source>
</evidence>
<dbReference type="Pfam" id="PF06722">
    <property type="entry name" value="EryCIII-like_C"/>
    <property type="match status" value="1"/>
</dbReference>
<feature type="domain" description="Erythromycin biosynthesis protein CIII-like C-terminal" evidence="4">
    <location>
        <begin position="254"/>
        <end position="376"/>
    </location>
</feature>
<accession>A0ABP7CS72</accession>
<feature type="domain" description="Erythromycin biosynthesis protein CIII-like N-terminal" evidence="5">
    <location>
        <begin position="26"/>
        <end position="183"/>
    </location>
</feature>
<dbReference type="Gene3D" id="3.40.50.2000">
    <property type="entry name" value="Glycogen Phosphorylase B"/>
    <property type="match status" value="2"/>
</dbReference>
<dbReference type="PANTHER" id="PTHR48050:SF13">
    <property type="entry name" value="STEROL 3-BETA-GLUCOSYLTRANSFERASE UGT80A2"/>
    <property type="match status" value="1"/>
</dbReference>
<dbReference type="InterPro" id="IPR002213">
    <property type="entry name" value="UDP_glucos_trans"/>
</dbReference>
<comment type="similarity">
    <text evidence="1">Belongs to the glycosyltransferase 28 family.</text>
</comment>
<proteinExistence type="inferred from homology"/>
<organism evidence="6 7">
    <name type="scientific">Microlunatus aurantiacus</name>
    <dbReference type="NCBI Taxonomy" id="446786"/>
    <lineage>
        <taxon>Bacteria</taxon>
        <taxon>Bacillati</taxon>
        <taxon>Actinomycetota</taxon>
        <taxon>Actinomycetes</taxon>
        <taxon>Propionibacteriales</taxon>
        <taxon>Propionibacteriaceae</taxon>
        <taxon>Microlunatus</taxon>
    </lineage>
</organism>
<protein>
    <submittedName>
        <fullName evidence="6">Glycosyltransferase</fullName>
    </submittedName>
</protein>
<sequence>MRVLISTTANDGHFGPLVPLGRAALARGHEVRVAAPASFADTVRRAGFAHVAFADPSPELVGPVMARLPTLPFDQADTTVVREVFGRIDAQAAYPGVLAAAEDWRPEVLVREPAELGSLAAAERLGIPHLQVVIGMSELTRVLTELLVEPLADLSRIAELTDDALSTAMAAEPLLSQVPESLDRAGDTGFDPTAIAFRYRDGSAPPGTAVPLPVWGDPDHLLVYVTFGSVAGSLPPFAGVFRQALDGLAEQPVRVLMTVGRRVDIAALGPVPPNARVEAWWPQTDVLAQAGLVLGHGGFGTTMGALAAGVPQVVAPIFTSDQIVNARHVAAIGAGRMVAAGPDAPGRACREVAGVLADPACRRAAAEVAAEIEALPPVSQALDVLERHASGG</sequence>
<evidence type="ECO:0000256" key="1">
    <source>
        <dbReference type="ARBA" id="ARBA00006962"/>
    </source>
</evidence>
<dbReference type="CDD" id="cd03784">
    <property type="entry name" value="GT1_Gtf-like"/>
    <property type="match status" value="1"/>
</dbReference>
<dbReference type="PANTHER" id="PTHR48050">
    <property type="entry name" value="STEROL 3-BETA-GLUCOSYLTRANSFERASE"/>
    <property type="match status" value="1"/>
</dbReference>
<reference evidence="7" key="1">
    <citation type="journal article" date="2019" name="Int. J. Syst. Evol. Microbiol.">
        <title>The Global Catalogue of Microorganisms (GCM) 10K type strain sequencing project: providing services to taxonomists for standard genome sequencing and annotation.</title>
        <authorList>
            <consortium name="The Broad Institute Genomics Platform"/>
            <consortium name="The Broad Institute Genome Sequencing Center for Infectious Disease"/>
            <person name="Wu L."/>
            <person name="Ma J."/>
        </authorList>
    </citation>
    <scope>NUCLEOTIDE SEQUENCE [LARGE SCALE GENOMIC DNA]</scope>
    <source>
        <strain evidence="7">JCM 16548</strain>
    </source>
</reference>
<dbReference type="EMBL" id="BAAAYX010000002">
    <property type="protein sequence ID" value="GAA3693914.1"/>
    <property type="molecule type" value="Genomic_DNA"/>
</dbReference>
<evidence type="ECO:0000313" key="6">
    <source>
        <dbReference type="EMBL" id="GAA3693914.1"/>
    </source>
</evidence>
<dbReference type="InterPro" id="IPR010610">
    <property type="entry name" value="EryCIII-like_C"/>
</dbReference>
<comment type="caution">
    <text evidence="6">The sequence shown here is derived from an EMBL/GenBank/DDBJ whole genome shotgun (WGS) entry which is preliminary data.</text>
</comment>
<dbReference type="Pfam" id="PF21036">
    <property type="entry name" value="EryCIII-like_N"/>
    <property type="match status" value="1"/>
</dbReference>
<dbReference type="InterPro" id="IPR048284">
    <property type="entry name" value="EryCIII-like_N"/>
</dbReference>
<evidence type="ECO:0000259" key="5">
    <source>
        <dbReference type="Pfam" id="PF21036"/>
    </source>
</evidence>
<evidence type="ECO:0000256" key="3">
    <source>
        <dbReference type="ARBA" id="ARBA00022679"/>
    </source>
</evidence>
<keyword evidence="2" id="KW-0328">Glycosyltransferase</keyword>
<keyword evidence="7" id="KW-1185">Reference proteome</keyword>
<dbReference type="SUPFAM" id="SSF53756">
    <property type="entry name" value="UDP-Glycosyltransferase/glycogen phosphorylase"/>
    <property type="match status" value="1"/>
</dbReference>
<dbReference type="Proteomes" id="UP001500051">
    <property type="component" value="Unassembled WGS sequence"/>
</dbReference>
<dbReference type="InterPro" id="IPR050426">
    <property type="entry name" value="Glycosyltransferase_28"/>
</dbReference>
<name>A0ABP7CS72_9ACTN</name>
<evidence type="ECO:0000313" key="7">
    <source>
        <dbReference type="Proteomes" id="UP001500051"/>
    </source>
</evidence>
<dbReference type="RefSeq" id="WP_344810889.1">
    <property type="nucleotide sequence ID" value="NZ_BAAAYX010000002.1"/>
</dbReference>
<keyword evidence="3" id="KW-0808">Transferase</keyword>
<gene>
    <name evidence="6" type="ORF">GCM10022204_07080</name>
</gene>
<evidence type="ECO:0000259" key="4">
    <source>
        <dbReference type="Pfam" id="PF06722"/>
    </source>
</evidence>